<comment type="caution">
    <text evidence="10">The sequence shown here is derived from an EMBL/GenBank/DDBJ whole genome shotgun (WGS) entry which is preliminary data.</text>
</comment>
<keyword evidence="11" id="KW-1185">Reference proteome</keyword>
<feature type="transmembrane region" description="Helical" evidence="8">
    <location>
        <begin position="358"/>
        <end position="376"/>
    </location>
</feature>
<protein>
    <recommendedName>
        <fullName evidence="9">Peptidase S54 rhomboid domain-containing protein</fullName>
    </recommendedName>
</protein>
<keyword evidence="6 8" id="KW-0472">Membrane</keyword>
<evidence type="ECO:0000313" key="11">
    <source>
        <dbReference type="Proteomes" id="UP001305779"/>
    </source>
</evidence>
<evidence type="ECO:0000256" key="6">
    <source>
        <dbReference type="ARBA" id="ARBA00023136"/>
    </source>
</evidence>
<dbReference type="EMBL" id="JAXOVC010000001">
    <property type="protein sequence ID" value="KAK4506362.1"/>
    <property type="molecule type" value="Genomic_DNA"/>
</dbReference>
<evidence type="ECO:0000256" key="5">
    <source>
        <dbReference type="ARBA" id="ARBA00022989"/>
    </source>
</evidence>
<feature type="transmembrane region" description="Helical" evidence="8">
    <location>
        <begin position="466"/>
        <end position="489"/>
    </location>
</feature>
<accession>A0ABR0EXX3</accession>
<gene>
    <name evidence="10" type="ORF">PRZ48_000092</name>
</gene>
<dbReference type="PANTHER" id="PTHR43731">
    <property type="entry name" value="RHOMBOID PROTEASE"/>
    <property type="match status" value="1"/>
</dbReference>
<keyword evidence="5 8" id="KW-1133">Transmembrane helix</keyword>
<dbReference type="PANTHER" id="PTHR43731:SF14">
    <property type="entry name" value="PRESENILIN-ASSOCIATED RHOMBOID-LIKE PROTEIN, MITOCHONDRIAL"/>
    <property type="match status" value="1"/>
</dbReference>
<dbReference type="Pfam" id="PF01694">
    <property type="entry name" value="Rhomboid"/>
    <property type="match status" value="1"/>
</dbReference>
<keyword evidence="3 8" id="KW-0812">Transmembrane</keyword>
<dbReference type="SUPFAM" id="SSF144091">
    <property type="entry name" value="Rhomboid-like"/>
    <property type="match status" value="1"/>
</dbReference>
<proteinExistence type="inferred from homology"/>
<comment type="similarity">
    <text evidence="2">Belongs to the peptidase S54 family.</text>
</comment>
<evidence type="ECO:0000256" key="4">
    <source>
        <dbReference type="ARBA" id="ARBA00022801"/>
    </source>
</evidence>
<feature type="transmembrane region" description="Helical" evidence="8">
    <location>
        <begin position="434"/>
        <end position="454"/>
    </location>
</feature>
<evidence type="ECO:0000256" key="7">
    <source>
        <dbReference type="SAM" id="MobiDB-lite"/>
    </source>
</evidence>
<feature type="compositionally biased region" description="Basic and acidic residues" evidence="7">
    <location>
        <begin position="153"/>
        <end position="179"/>
    </location>
</feature>
<feature type="transmembrane region" description="Helical" evidence="8">
    <location>
        <begin position="406"/>
        <end position="428"/>
    </location>
</feature>
<feature type="region of interest" description="Disordered" evidence="7">
    <location>
        <begin position="1"/>
        <end position="50"/>
    </location>
</feature>
<feature type="domain" description="Peptidase S54 rhomboid" evidence="9">
    <location>
        <begin position="371"/>
        <end position="514"/>
    </location>
</feature>
<feature type="transmembrane region" description="Helical" evidence="8">
    <location>
        <begin position="291"/>
        <end position="309"/>
    </location>
</feature>
<evidence type="ECO:0000259" key="9">
    <source>
        <dbReference type="Pfam" id="PF01694"/>
    </source>
</evidence>
<dbReference type="Gene3D" id="1.20.1540.10">
    <property type="entry name" value="Rhomboid-like"/>
    <property type="match status" value="1"/>
</dbReference>
<evidence type="ECO:0000256" key="2">
    <source>
        <dbReference type="ARBA" id="ARBA00009045"/>
    </source>
</evidence>
<evidence type="ECO:0000256" key="8">
    <source>
        <dbReference type="SAM" id="Phobius"/>
    </source>
</evidence>
<feature type="region of interest" description="Disordered" evidence="7">
    <location>
        <begin position="150"/>
        <end position="181"/>
    </location>
</feature>
<comment type="subcellular location">
    <subcellularLocation>
        <location evidence="1">Membrane</location>
        <topology evidence="1">Multi-pass membrane protein</topology>
    </subcellularLocation>
</comment>
<dbReference type="Proteomes" id="UP001305779">
    <property type="component" value="Unassembled WGS sequence"/>
</dbReference>
<evidence type="ECO:0000313" key="10">
    <source>
        <dbReference type="EMBL" id="KAK4506362.1"/>
    </source>
</evidence>
<evidence type="ECO:0000256" key="3">
    <source>
        <dbReference type="ARBA" id="ARBA00022692"/>
    </source>
</evidence>
<sequence>MPPPGQFKSRLSPSKLEPGQTSASHTEGVVEELTWRDYDPEGGMPLPDGERTQPEINAIFNSEDIDADTGNYVLCVLHWRRQSGALIDVGLQFPEGSGVSKETALKGLQYIRRIDPEVDEAANGQEWVQEESKRLQQEIEDRAVKLGIYKATPQEKKEQSEEQARLQQQEHEEEQDRTSKSVLQAVRQQNEARNKANAEKLEAQMERARIAVVHMNRGPLELAGGVQPSVEPTEVRVVKSPFGGKISIRPPPPRAFLSKPVERKPWVKYYEEQATLIKENTIPNISTFRRLGPPFAVLLLALAGCYYLSENYTPPPRSARMWPDTAPAVATVGALTTVLLATFFISRMPPFWKFYSKYMTLVPAYPYAVSLAGALFRHDTVFHLASNVLGLWLFGLLLHEDVGRGTFLAIYFASGVFGGYSALLYYVFRKEFAAYIYGASGCVTGVFAAACTLRPNGTIRIAGYDLPIAAWVFLALYGAAELFAAVRGMKTRIDHAGHVGGMLMGVASAVYVRQKSQRHVGENNSLEQVAEKVKEDVKEVTGAS</sequence>
<evidence type="ECO:0000256" key="1">
    <source>
        <dbReference type="ARBA" id="ARBA00004141"/>
    </source>
</evidence>
<organism evidence="10 11">
    <name type="scientific">Zasmidium cellare</name>
    <name type="common">Wine cellar mold</name>
    <name type="synonym">Racodium cellare</name>
    <dbReference type="NCBI Taxonomy" id="395010"/>
    <lineage>
        <taxon>Eukaryota</taxon>
        <taxon>Fungi</taxon>
        <taxon>Dikarya</taxon>
        <taxon>Ascomycota</taxon>
        <taxon>Pezizomycotina</taxon>
        <taxon>Dothideomycetes</taxon>
        <taxon>Dothideomycetidae</taxon>
        <taxon>Mycosphaerellales</taxon>
        <taxon>Mycosphaerellaceae</taxon>
        <taxon>Zasmidium</taxon>
    </lineage>
</organism>
<feature type="transmembrane region" description="Helical" evidence="8">
    <location>
        <begin position="329"/>
        <end position="346"/>
    </location>
</feature>
<dbReference type="InterPro" id="IPR022764">
    <property type="entry name" value="Peptidase_S54_rhomboid_dom"/>
</dbReference>
<keyword evidence="4" id="KW-0378">Hydrolase</keyword>
<dbReference type="InterPro" id="IPR050925">
    <property type="entry name" value="Rhomboid_protease_S54"/>
</dbReference>
<dbReference type="InterPro" id="IPR035952">
    <property type="entry name" value="Rhomboid-like_sf"/>
</dbReference>
<reference evidence="10 11" key="1">
    <citation type="journal article" date="2023" name="G3 (Bethesda)">
        <title>A chromosome-level genome assembly of Zasmidium syzygii isolated from banana leaves.</title>
        <authorList>
            <person name="van Westerhoven A.C."/>
            <person name="Mehrabi R."/>
            <person name="Talebi R."/>
            <person name="Steentjes M.B.F."/>
            <person name="Corcolon B."/>
            <person name="Chong P.A."/>
            <person name="Kema G.H.J."/>
            <person name="Seidl M.F."/>
        </authorList>
    </citation>
    <scope>NUCLEOTIDE SEQUENCE [LARGE SCALE GENOMIC DNA]</scope>
    <source>
        <strain evidence="10 11">P124</strain>
    </source>
</reference>
<name>A0ABR0EXX3_ZASCE</name>